<dbReference type="EMBL" id="BT061719">
    <property type="protein sequence ID" value="ACN26416.1"/>
    <property type="molecule type" value="mRNA"/>
</dbReference>
<evidence type="ECO:0000256" key="1">
    <source>
        <dbReference type="SAM" id="MobiDB-lite"/>
    </source>
</evidence>
<sequence>MNNERGNLGKKFALCMHAGPQGGQLVAAVRQRLRPGVLAVVPLLVPGGQRLHDRVGRRGGELGARRQPHQHADGQRPLPRGRVRQGQLLQERPGGGLHQQPQAAQGRRHLHRAVQLLRRAGRQQRRLGHLLLLRRAREELKLSIAQD</sequence>
<feature type="region of interest" description="Disordered" evidence="1">
    <location>
        <begin position="50"/>
        <end position="85"/>
    </location>
</feature>
<organism evidence="2">
    <name type="scientific">Zea mays</name>
    <name type="common">Maize</name>
    <dbReference type="NCBI Taxonomy" id="4577"/>
    <lineage>
        <taxon>Eukaryota</taxon>
        <taxon>Viridiplantae</taxon>
        <taxon>Streptophyta</taxon>
        <taxon>Embryophyta</taxon>
        <taxon>Tracheophyta</taxon>
        <taxon>Spermatophyta</taxon>
        <taxon>Magnoliopsida</taxon>
        <taxon>Liliopsida</taxon>
        <taxon>Poales</taxon>
        <taxon>Poaceae</taxon>
        <taxon>PACMAD clade</taxon>
        <taxon>Panicoideae</taxon>
        <taxon>Andropogonodae</taxon>
        <taxon>Andropogoneae</taxon>
        <taxon>Tripsacinae</taxon>
        <taxon>Zea</taxon>
    </lineage>
</organism>
<dbReference type="AlphaFoldDB" id="C0HHB3"/>
<name>C0HHB3_MAIZE</name>
<reference evidence="2" key="1">
    <citation type="journal article" date="2009" name="PLoS Genet.">
        <title>Sequencing, mapping, and analysis of 27,455 maize full-length cDNAs.</title>
        <authorList>
            <person name="Soderlund C."/>
            <person name="Descour A."/>
            <person name="Kudrna D."/>
            <person name="Bomhoff M."/>
            <person name="Boyd L."/>
            <person name="Currie J."/>
            <person name="Angelova A."/>
            <person name="Collura K."/>
            <person name="Wissotski M."/>
            <person name="Ashley E."/>
            <person name="Morrow D."/>
            <person name="Fernandes J."/>
            <person name="Walbot V."/>
            <person name="Yu Y."/>
        </authorList>
    </citation>
    <scope>NUCLEOTIDE SEQUENCE</scope>
    <source>
        <strain evidence="2">B73</strain>
    </source>
</reference>
<proteinExistence type="evidence at transcript level"/>
<evidence type="ECO:0000313" key="2">
    <source>
        <dbReference type="EMBL" id="ACN26416.1"/>
    </source>
</evidence>
<accession>C0HHB3</accession>
<protein>
    <submittedName>
        <fullName evidence="2">Uncharacterized protein</fullName>
    </submittedName>
</protein>
<feature type="compositionally biased region" description="Basic and acidic residues" evidence="1">
    <location>
        <begin position="50"/>
        <end position="74"/>
    </location>
</feature>